<sequence>MLANFVEDRARLAELEPQIKVLEQALAALRLKKSAIKERLDAYKYPVLTLPNEIVAEIFLHFLPKYPICPPLAGPDSPVLLTHICHLWREIAFATPKLWRAISLSSVERTPFNPDHIWLSRAGCYETDNYSANIPKLLAAILPVRARCEYLQLRLEYHASALPTIEGNFPLLRHLDIELDNHTSREIQFLDAPMLRFVVLDGWAARWVTRLPWTQLTTLWLHLIKFETCVPILQTATSLLDCRLDMTQGNAEFTSPDPPIVLPCLKSLEADFDDSTDMDGFLHSFTLPALSSLTVCGELLGQDGVLSLRSLIARSGSCNLEHLRITCIAVTPLDENSYRLAFPSVRNIEFGVDPDPQPLHLLSNWDL</sequence>
<keyword evidence="1" id="KW-0175">Coiled coil</keyword>
<evidence type="ECO:0000256" key="1">
    <source>
        <dbReference type="SAM" id="Coils"/>
    </source>
</evidence>
<keyword evidence="3" id="KW-1185">Reference proteome</keyword>
<dbReference type="AlphaFoldDB" id="A0AAW0AZ70"/>
<evidence type="ECO:0000313" key="3">
    <source>
        <dbReference type="Proteomes" id="UP001362999"/>
    </source>
</evidence>
<dbReference type="Gene3D" id="1.20.1280.50">
    <property type="match status" value="1"/>
</dbReference>
<protein>
    <submittedName>
        <fullName evidence="2">F-box domain-containing protein</fullName>
    </submittedName>
</protein>
<comment type="caution">
    <text evidence="2">The sequence shown here is derived from an EMBL/GenBank/DDBJ whole genome shotgun (WGS) entry which is preliminary data.</text>
</comment>
<dbReference type="EMBL" id="JAWWNJ010000046">
    <property type="protein sequence ID" value="KAK7018492.1"/>
    <property type="molecule type" value="Genomic_DNA"/>
</dbReference>
<evidence type="ECO:0000313" key="2">
    <source>
        <dbReference type="EMBL" id="KAK7018492.1"/>
    </source>
</evidence>
<proteinExistence type="predicted"/>
<accession>A0AAW0AZ70</accession>
<dbReference type="Proteomes" id="UP001362999">
    <property type="component" value="Unassembled WGS sequence"/>
</dbReference>
<name>A0AAW0AZ70_9AGAR</name>
<reference evidence="2 3" key="1">
    <citation type="journal article" date="2024" name="J Genomics">
        <title>Draft genome sequencing and assembly of Favolaschia claudopus CIRM-BRFM 2984 isolated from oak limbs.</title>
        <authorList>
            <person name="Navarro D."/>
            <person name="Drula E."/>
            <person name="Chaduli D."/>
            <person name="Cazenave R."/>
            <person name="Ahrendt S."/>
            <person name="Wang J."/>
            <person name="Lipzen A."/>
            <person name="Daum C."/>
            <person name="Barry K."/>
            <person name="Grigoriev I.V."/>
            <person name="Favel A."/>
            <person name="Rosso M.N."/>
            <person name="Martin F."/>
        </authorList>
    </citation>
    <scope>NUCLEOTIDE SEQUENCE [LARGE SCALE GENOMIC DNA]</scope>
    <source>
        <strain evidence="2 3">CIRM-BRFM 2984</strain>
    </source>
</reference>
<feature type="coiled-coil region" evidence="1">
    <location>
        <begin position="12"/>
        <end position="39"/>
    </location>
</feature>
<organism evidence="2 3">
    <name type="scientific">Favolaschia claudopus</name>
    <dbReference type="NCBI Taxonomy" id="2862362"/>
    <lineage>
        <taxon>Eukaryota</taxon>
        <taxon>Fungi</taxon>
        <taxon>Dikarya</taxon>
        <taxon>Basidiomycota</taxon>
        <taxon>Agaricomycotina</taxon>
        <taxon>Agaricomycetes</taxon>
        <taxon>Agaricomycetidae</taxon>
        <taxon>Agaricales</taxon>
        <taxon>Marasmiineae</taxon>
        <taxon>Mycenaceae</taxon>
        <taxon>Favolaschia</taxon>
    </lineage>
</organism>
<gene>
    <name evidence="2" type="ORF">R3P38DRAFT_2983027</name>
</gene>
<dbReference type="SUPFAM" id="SSF52047">
    <property type="entry name" value="RNI-like"/>
    <property type="match status" value="1"/>
</dbReference>